<evidence type="ECO:0000313" key="2">
    <source>
        <dbReference type="Proteomes" id="UP000821845"/>
    </source>
</evidence>
<keyword evidence="2" id="KW-1185">Reference proteome</keyword>
<accession>A0ACB7RIB2</accession>
<gene>
    <name evidence="1" type="ORF">HPB50_015787</name>
</gene>
<organism evidence="1 2">
    <name type="scientific">Hyalomma asiaticum</name>
    <name type="common">Tick</name>
    <dbReference type="NCBI Taxonomy" id="266040"/>
    <lineage>
        <taxon>Eukaryota</taxon>
        <taxon>Metazoa</taxon>
        <taxon>Ecdysozoa</taxon>
        <taxon>Arthropoda</taxon>
        <taxon>Chelicerata</taxon>
        <taxon>Arachnida</taxon>
        <taxon>Acari</taxon>
        <taxon>Parasitiformes</taxon>
        <taxon>Ixodida</taxon>
        <taxon>Ixodoidea</taxon>
        <taxon>Ixodidae</taxon>
        <taxon>Hyalomminae</taxon>
        <taxon>Hyalomma</taxon>
    </lineage>
</organism>
<evidence type="ECO:0000313" key="1">
    <source>
        <dbReference type="EMBL" id="KAH6922562.1"/>
    </source>
</evidence>
<comment type="caution">
    <text evidence="1">The sequence shown here is derived from an EMBL/GenBank/DDBJ whole genome shotgun (WGS) entry which is preliminary data.</text>
</comment>
<dbReference type="EMBL" id="CM023489">
    <property type="protein sequence ID" value="KAH6922562.1"/>
    <property type="molecule type" value="Genomic_DNA"/>
</dbReference>
<proteinExistence type="predicted"/>
<sequence>MAYRSPAHVSNIDSEVMNLYLTGIRNNRGGEEPEDAMDTSFEDHLVYRSISEEEGAVLHRMLSIGLPVTCIRISHMSLRAFKLAFDNLERCESLTDLYLGVDCEGQGLGQGLSRVFTKLYSLELMCSNTGSAFAKDVASYITQSKSLKELGIGGCCGGDDGAAHLIEALKRNDTLKKLTLYEMTLSCDTLISFAKMLALNTTLEIVKLDDACSADKEKLSSLLAEGGYVSVFKRLQLLWPEELLSELTALIRREACSPTLFVQITSAVDKRVLGEFFQAVAADNTVRRLMFCESGDNTFDELAEGIAFTVRHTRTLRLIINYMDVKRGSEHQLTIVLDALKDNHSIADFAMRVEQVTPEVATSLSKLLEVNKSLRSIEVCDSSYISPEEVNTIVRGLRRNCTLTRLTVGSYADEWEKEIAELLDRNLELTDDAMDFVITGEDVSDKGLHALMSVHSSAGFVETVREETCDTTEEAIEEIEATLASVSAGP</sequence>
<dbReference type="Proteomes" id="UP000821845">
    <property type="component" value="Chromosome 9"/>
</dbReference>
<name>A0ACB7RIB2_HYAAI</name>
<reference evidence="1" key="1">
    <citation type="submission" date="2020-05" db="EMBL/GenBank/DDBJ databases">
        <title>Large-scale comparative analyses of tick genomes elucidate their genetic diversity and vector capacities.</title>
        <authorList>
            <person name="Jia N."/>
            <person name="Wang J."/>
            <person name="Shi W."/>
            <person name="Du L."/>
            <person name="Sun Y."/>
            <person name="Zhan W."/>
            <person name="Jiang J."/>
            <person name="Wang Q."/>
            <person name="Zhang B."/>
            <person name="Ji P."/>
            <person name="Sakyi L.B."/>
            <person name="Cui X."/>
            <person name="Yuan T."/>
            <person name="Jiang B."/>
            <person name="Yang W."/>
            <person name="Lam T.T.-Y."/>
            <person name="Chang Q."/>
            <person name="Ding S."/>
            <person name="Wang X."/>
            <person name="Zhu J."/>
            <person name="Ruan X."/>
            <person name="Zhao L."/>
            <person name="Wei J."/>
            <person name="Que T."/>
            <person name="Du C."/>
            <person name="Cheng J."/>
            <person name="Dai P."/>
            <person name="Han X."/>
            <person name="Huang E."/>
            <person name="Gao Y."/>
            <person name="Liu J."/>
            <person name="Shao H."/>
            <person name="Ye R."/>
            <person name="Li L."/>
            <person name="Wei W."/>
            <person name="Wang X."/>
            <person name="Wang C."/>
            <person name="Yang T."/>
            <person name="Huo Q."/>
            <person name="Li W."/>
            <person name="Guo W."/>
            <person name="Chen H."/>
            <person name="Zhou L."/>
            <person name="Ni X."/>
            <person name="Tian J."/>
            <person name="Zhou Y."/>
            <person name="Sheng Y."/>
            <person name="Liu T."/>
            <person name="Pan Y."/>
            <person name="Xia L."/>
            <person name="Li J."/>
            <person name="Zhao F."/>
            <person name="Cao W."/>
        </authorList>
    </citation>
    <scope>NUCLEOTIDE SEQUENCE</scope>
    <source>
        <strain evidence="1">Hyas-2018</strain>
    </source>
</reference>
<protein>
    <submittedName>
        <fullName evidence="1">Uncharacterized protein</fullName>
    </submittedName>
</protein>